<dbReference type="RefSeq" id="WP_125722563.1">
    <property type="nucleotide sequence ID" value="NZ_CP121112.1"/>
</dbReference>
<protein>
    <submittedName>
        <fullName evidence="1">K(+)-transporting ATPase subunit F</fullName>
    </submittedName>
</protein>
<dbReference type="EMBL" id="JBHMFE010000022">
    <property type="protein sequence ID" value="MFB9110266.1"/>
    <property type="molecule type" value="Genomic_DNA"/>
</dbReference>
<gene>
    <name evidence="1" type="primary">kdpF</name>
    <name evidence="1" type="ORF">ACFFVK_16890</name>
</gene>
<sequence>MTALFIISIAVFLYLVYVLIKPEKF</sequence>
<evidence type="ECO:0000313" key="1">
    <source>
        <dbReference type="EMBL" id="MFB9110266.1"/>
    </source>
</evidence>
<dbReference type="NCBIfam" id="TIGR02115">
    <property type="entry name" value="potass_kdpF"/>
    <property type="match status" value="1"/>
</dbReference>
<organism evidence="1 2">
    <name type="scientific">Flavobacterium gyeonganense</name>
    <dbReference type="NCBI Taxonomy" id="1310418"/>
    <lineage>
        <taxon>Bacteria</taxon>
        <taxon>Pseudomonadati</taxon>
        <taxon>Bacteroidota</taxon>
        <taxon>Flavobacteriia</taxon>
        <taxon>Flavobacteriales</taxon>
        <taxon>Flavobacteriaceae</taxon>
        <taxon>Flavobacterium</taxon>
    </lineage>
</organism>
<evidence type="ECO:0000313" key="2">
    <source>
        <dbReference type="Proteomes" id="UP001589562"/>
    </source>
</evidence>
<reference evidence="1 2" key="1">
    <citation type="submission" date="2024-09" db="EMBL/GenBank/DDBJ databases">
        <authorList>
            <person name="Sun Q."/>
            <person name="Mori K."/>
        </authorList>
    </citation>
    <scope>NUCLEOTIDE SEQUENCE [LARGE SCALE GENOMIC DNA]</scope>
    <source>
        <strain evidence="1 2">CECT 8365</strain>
    </source>
</reference>
<comment type="caution">
    <text evidence="1">The sequence shown here is derived from an EMBL/GenBank/DDBJ whole genome shotgun (WGS) entry which is preliminary data.</text>
</comment>
<name>A0ABV5HEZ4_9FLAO</name>
<dbReference type="InterPro" id="IPR011726">
    <property type="entry name" value="KdpF"/>
</dbReference>
<dbReference type="Pfam" id="PF09604">
    <property type="entry name" value="Potass_KdpF"/>
    <property type="match status" value="1"/>
</dbReference>
<dbReference type="Proteomes" id="UP001589562">
    <property type="component" value="Unassembled WGS sequence"/>
</dbReference>
<keyword evidence="2" id="KW-1185">Reference proteome</keyword>
<proteinExistence type="predicted"/>
<accession>A0ABV5HEZ4</accession>